<proteinExistence type="predicted"/>
<dbReference type="Proteomes" id="UP000765509">
    <property type="component" value="Unassembled WGS sequence"/>
</dbReference>
<dbReference type="AlphaFoldDB" id="A0A9Q3J8J7"/>
<organism evidence="3 4">
    <name type="scientific">Austropuccinia psidii MF-1</name>
    <dbReference type="NCBI Taxonomy" id="1389203"/>
    <lineage>
        <taxon>Eukaryota</taxon>
        <taxon>Fungi</taxon>
        <taxon>Dikarya</taxon>
        <taxon>Basidiomycota</taxon>
        <taxon>Pucciniomycotina</taxon>
        <taxon>Pucciniomycetes</taxon>
        <taxon>Pucciniales</taxon>
        <taxon>Sphaerophragmiaceae</taxon>
        <taxon>Austropuccinia</taxon>
    </lineage>
</organism>
<evidence type="ECO:0000313" key="3">
    <source>
        <dbReference type="EMBL" id="MBW0557364.1"/>
    </source>
</evidence>
<keyword evidence="2" id="KW-1133">Transmembrane helix</keyword>
<comment type="caution">
    <text evidence="3">The sequence shown here is derived from an EMBL/GenBank/DDBJ whole genome shotgun (WGS) entry which is preliminary data.</text>
</comment>
<protein>
    <submittedName>
        <fullName evidence="3">Uncharacterized protein</fullName>
    </submittedName>
</protein>
<keyword evidence="4" id="KW-1185">Reference proteome</keyword>
<evidence type="ECO:0000313" key="4">
    <source>
        <dbReference type="Proteomes" id="UP000765509"/>
    </source>
</evidence>
<evidence type="ECO:0000256" key="1">
    <source>
        <dbReference type="SAM" id="MobiDB-lite"/>
    </source>
</evidence>
<accession>A0A9Q3J8J7</accession>
<dbReference type="OrthoDB" id="19261at2759"/>
<feature type="transmembrane region" description="Helical" evidence="2">
    <location>
        <begin position="45"/>
        <end position="66"/>
    </location>
</feature>
<keyword evidence="2" id="KW-0812">Transmembrane</keyword>
<gene>
    <name evidence="3" type="ORF">O181_097079</name>
</gene>
<evidence type="ECO:0000256" key="2">
    <source>
        <dbReference type="SAM" id="Phobius"/>
    </source>
</evidence>
<feature type="compositionally biased region" description="Polar residues" evidence="1">
    <location>
        <begin position="114"/>
        <end position="125"/>
    </location>
</feature>
<name>A0A9Q3J8J7_9BASI</name>
<keyword evidence="2" id="KW-0472">Membrane</keyword>
<reference evidence="3" key="1">
    <citation type="submission" date="2021-03" db="EMBL/GenBank/DDBJ databases">
        <title>Draft genome sequence of rust myrtle Austropuccinia psidii MF-1, a brazilian biotype.</title>
        <authorList>
            <person name="Quecine M.C."/>
            <person name="Pachon D.M.R."/>
            <person name="Bonatelli M.L."/>
            <person name="Correr F.H."/>
            <person name="Franceschini L.M."/>
            <person name="Leite T.F."/>
            <person name="Margarido G.R.A."/>
            <person name="Almeida C.A."/>
            <person name="Ferrarezi J.A."/>
            <person name="Labate C.A."/>
        </authorList>
    </citation>
    <scope>NUCLEOTIDE SEQUENCE</scope>
    <source>
        <strain evidence="3">MF-1</strain>
    </source>
</reference>
<sequence length="153" mass="16895">MGRVILVLAFVNIFLFVPRFRYYVVRLDANQSFNRGFGFAINRKTGAIIAGVIILVCVAGLIYSFYKERAAIKRRRAAAFGAATAQEYGEQPWRRNQGSGENSAPPGYQPPSQQPIGLQSTSPWKSSDEAGVGKAYEDEDLGASNVQRPRDFS</sequence>
<feature type="region of interest" description="Disordered" evidence="1">
    <location>
        <begin position="85"/>
        <end position="153"/>
    </location>
</feature>
<dbReference type="EMBL" id="AVOT02065193">
    <property type="protein sequence ID" value="MBW0557364.1"/>
    <property type="molecule type" value="Genomic_DNA"/>
</dbReference>